<dbReference type="EMBL" id="MT141474">
    <property type="protein sequence ID" value="QJA62563.1"/>
    <property type="molecule type" value="Genomic_DNA"/>
</dbReference>
<dbReference type="AlphaFoldDB" id="A0A6M3IY94"/>
<sequence>MGLELVQKPKYCVTCGTCGKRMTYSAYSPCEAEVPRSRGWQVSDDFCGKYTVKCPGCVDKRTGATRQQKAVALKEAVAPCIALNKDWLDELVNAAWCHDVERVRRAQHVFEKAVALKEAPAAKPLYVPINTRWSRNPRACASLREAVEHCEAQGYMPDMLAIYRVIGGGATMRLGEDQYSRLEHGMPAHLSLPSRRIWRHDLTD</sequence>
<evidence type="ECO:0000313" key="1">
    <source>
        <dbReference type="EMBL" id="QJA62563.1"/>
    </source>
</evidence>
<reference evidence="1" key="1">
    <citation type="submission" date="2020-03" db="EMBL/GenBank/DDBJ databases">
        <title>The deep terrestrial virosphere.</title>
        <authorList>
            <person name="Holmfeldt K."/>
            <person name="Nilsson E."/>
            <person name="Simone D."/>
            <person name="Lopez-Fernandez M."/>
            <person name="Wu X."/>
            <person name="de Brujin I."/>
            <person name="Lundin D."/>
            <person name="Andersson A."/>
            <person name="Bertilsson S."/>
            <person name="Dopson M."/>
        </authorList>
    </citation>
    <scope>NUCLEOTIDE SEQUENCE</scope>
    <source>
        <strain evidence="1">MM415B00764</strain>
    </source>
</reference>
<gene>
    <name evidence="1" type="ORF">MM415B00764_0029</name>
</gene>
<protein>
    <submittedName>
        <fullName evidence="1">Uncharacterized protein</fullName>
    </submittedName>
</protein>
<organism evidence="1">
    <name type="scientific">viral metagenome</name>
    <dbReference type="NCBI Taxonomy" id="1070528"/>
    <lineage>
        <taxon>unclassified sequences</taxon>
        <taxon>metagenomes</taxon>
        <taxon>organismal metagenomes</taxon>
    </lineage>
</organism>
<accession>A0A6M3IY94</accession>
<name>A0A6M3IY94_9ZZZZ</name>
<proteinExistence type="predicted"/>